<feature type="region of interest" description="Interaction with substrate tRNA" evidence="10">
    <location>
        <begin position="163"/>
        <end position="167"/>
    </location>
</feature>
<keyword evidence="4 10" id="KW-0808">Transferase</keyword>
<feature type="region of interest" description="Interaction with substrate tRNA" evidence="10">
    <location>
        <begin position="39"/>
        <end position="42"/>
    </location>
</feature>
<dbReference type="GO" id="GO:0052381">
    <property type="term" value="F:tRNA dimethylallyltransferase activity"/>
    <property type="evidence" value="ECO:0007669"/>
    <property type="project" value="UniProtKB-UniRule"/>
</dbReference>
<dbReference type="STRING" id="267850.ADINL_1161"/>
<evidence type="ECO:0000256" key="10">
    <source>
        <dbReference type="HAMAP-Rule" id="MF_00185"/>
    </source>
</evidence>
<protein>
    <recommendedName>
        <fullName evidence="10">tRNA dimethylallyltransferase</fullName>
        <ecNumber evidence="10">2.5.1.75</ecNumber>
    </recommendedName>
    <alternativeName>
        <fullName evidence="10">Dimethylallyl diphosphate:tRNA dimethylallyltransferase</fullName>
        <shortName evidence="10">DMAPP:tRNA dimethylallyltransferase</shortName>
        <shortName evidence="10">DMATase</shortName>
    </alternativeName>
    <alternativeName>
        <fullName evidence="10">Isopentenyl-diphosphate:tRNA isopentenyltransferase</fullName>
        <shortName evidence="10">IPP transferase</shortName>
        <shortName evidence="10">IPPT</shortName>
        <shortName evidence="10">IPTase</shortName>
    </alternativeName>
</protein>
<dbReference type="PANTHER" id="PTHR11088:SF60">
    <property type="entry name" value="TRNA DIMETHYLALLYLTRANSFERASE"/>
    <property type="match status" value="1"/>
</dbReference>
<name>A0A063Y4H9_9GAMM</name>
<dbReference type="AlphaFoldDB" id="A0A063Y4H9"/>
<accession>A0A063Y4H9</accession>
<dbReference type="InterPro" id="IPR039657">
    <property type="entry name" value="Dimethylallyltransferase"/>
</dbReference>
<feature type="binding site" evidence="10">
    <location>
        <begin position="14"/>
        <end position="21"/>
    </location>
    <ligand>
        <name>ATP</name>
        <dbReference type="ChEBI" id="CHEBI:30616"/>
    </ligand>
</feature>
<feature type="binding site" evidence="10">
    <location>
        <begin position="16"/>
        <end position="21"/>
    </location>
    <ligand>
        <name>substrate</name>
    </ligand>
</feature>
<dbReference type="Gene3D" id="1.10.20.140">
    <property type="match status" value="1"/>
</dbReference>
<evidence type="ECO:0000313" key="15">
    <source>
        <dbReference type="Proteomes" id="UP000027318"/>
    </source>
</evidence>
<dbReference type="Proteomes" id="UP000027318">
    <property type="component" value="Unassembled WGS sequence"/>
</dbReference>
<reference evidence="14 15" key="1">
    <citation type="journal article" date="2005" name="Int. J. Syst. Evol. Microbiol.">
        <title>Nitrincola lacisaponensis gen. nov., sp. nov., a novel alkaliphilic bacterium isolated from an alkaline, saline lake.</title>
        <authorList>
            <person name="Dimitriu P.A."/>
            <person name="Shukla S.K."/>
            <person name="Conradt J."/>
            <person name="Marquez M.C."/>
            <person name="Ventosa A."/>
            <person name="Maglia A."/>
            <person name="Peyton B.M."/>
            <person name="Pinkart H.C."/>
            <person name="Mormile M.R."/>
        </authorList>
    </citation>
    <scope>NUCLEOTIDE SEQUENCE [LARGE SCALE GENOMIC DNA]</scope>
    <source>
        <strain evidence="14 15">4CA</strain>
    </source>
</reference>
<dbReference type="EC" id="2.5.1.75" evidence="10"/>
<dbReference type="Gene3D" id="3.40.50.300">
    <property type="entry name" value="P-loop containing nucleotide triphosphate hydrolases"/>
    <property type="match status" value="1"/>
</dbReference>
<dbReference type="HAMAP" id="MF_00185">
    <property type="entry name" value="IPP_trans"/>
    <property type="match status" value="1"/>
</dbReference>
<keyword evidence="6 10" id="KW-0547">Nucleotide-binding</keyword>
<dbReference type="RefSeq" id="WP_338036392.1">
    <property type="nucleotide sequence ID" value="NZ_JBKBNO010000001.1"/>
</dbReference>
<dbReference type="InterPro" id="IPR018022">
    <property type="entry name" value="IPT"/>
</dbReference>
<evidence type="ECO:0000256" key="11">
    <source>
        <dbReference type="RuleBase" id="RU003783"/>
    </source>
</evidence>
<comment type="function">
    <text evidence="2 10 12">Catalyzes the transfer of a dimethylallyl group onto the adenine at position 37 in tRNAs that read codons beginning with uridine, leading to the formation of N6-(dimethylallyl)adenosine (i(6)A).</text>
</comment>
<evidence type="ECO:0000256" key="7">
    <source>
        <dbReference type="ARBA" id="ARBA00022840"/>
    </source>
</evidence>
<proteinExistence type="inferred from homology"/>
<dbReference type="FunFam" id="1.10.20.140:FF:000001">
    <property type="entry name" value="tRNA dimethylallyltransferase"/>
    <property type="match status" value="1"/>
</dbReference>
<gene>
    <name evidence="10" type="primary">miaA</name>
    <name evidence="14" type="ORF">ADINL_1161</name>
</gene>
<comment type="caution">
    <text evidence="14">The sequence shown here is derived from an EMBL/GenBank/DDBJ whole genome shotgun (WGS) entry which is preliminary data.</text>
</comment>
<organism evidence="14 15">
    <name type="scientific">Nitrincola lacisaponensis</name>
    <dbReference type="NCBI Taxonomy" id="267850"/>
    <lineage>
        <taxon>Bacteria</taxon>
        <taxon>Pseudomonadati</taxon>
        <taxon>Pseudomonadota</taxon>
        <taxon>Gammaproteobacteria</taxon>
        <taxon>Oceanospirillales</taxon>
        <taxon>Oceanospirillaceae</taxon>
        <taxon>Nitrincola</taxon>
    </lineage>
</organism>
<dbReference type="PANTHER" id="PTHR11088">
    <property type="entry name" value="TRNA DIMETHYLALLYLTRANSFERASE"/>
    <property type="match status" value="1"/>
</dbReference>
<evidence type="ECO:0000256" key="5">
    <source>
        <dbReference type="ARBA" id="ARBA00022694"/>
    </source>
</evidence>
<keyword evidence="7 10" id="KW-0067">ATP-binding</keyword>
<keyword evidence="8 10" id="KW-0460">Magnesium</keyword>
<comment type="similarity">
    <text evidence="3 10 13">Belongs to the IPP transferase family.</text>
</comment>
<evidence type="ECO:0000256" key="6">
    <source>
        <dbReference type="ARBA" id="ARBA00022741"/>
    </source>
</evidence>
<dbReference type="NCBIfam" id="TIGR00174">
    <property type="entry name" value="miaA"/>
    <property type="match status" value="1"/>
</dbReference>
<comment type="catalytic activity">
    <reaction evidence="9 10 11">
        <text>adenosine(37) in tRNA + dimethylallyl diphosphate = N(6)-dimethylallyladenosine(37) in tRNA + diphosphate</text>
        <dbReference type="Rhea" id="RHEA:26482"/>
        <dbReference type="Rhea" id="RHEA-COMP:10162"/>
        <dbReference type="Rhea" id="RHEA-COMP:10375"/>
        <dbReference type="ChEBI" id="CHEBI:33019"/>
        <dbReference type="ChEBI" id="CHEBI:57623"/>
        <dbReference type="ChEBI" id="CHEBI:74411"/>
        <dbReference type="ChEBI" id="CHEBI:74415"/>
        <dbReference type="EC" id="2.5.1.75"/>
    </reaction>
</comment>
<comment type="caution">
    <text evidence="10">Lacks conserved residue(s) required for the propagation of feature annotation.</text>
</comment>
<dbReference type="GO" id="GO:0005524">
    <property type="term" value="F:ATP binding"/>
    <property type="evidence" value="ECO:0007669"/>
    <property type="project" value="UniProtKB-UniRule"/>
</dbReference>
<evidence type="ECO:0000256" key="8">
    <source>
        <dbReference type="ARBA" id="ARBA00022842"/>
    </source>
</evidence>
<keyword evidence="5 10" id="KW-0819">tRNA processing</keyword>
<evidence type="ECO:0000256" key="2">
    <source>
        <dbReference type="ARBA" id="ARBA00003213"/>
    </source>
</evidence>
<evidence type="ECO:0000313" key="14">
    <source>
        <dbReference type="EMBL" id="KDE40569.1"/>
    </source>
</evidence>
<evidence type="ECO:0000256" key="1">
    <source>
        <dbReference type="ARBA" id="ARBA00001946"/>
    </source>
</evidence>
<dbReference type="GO" id="GO:0006400">
    <property type="term" value="P:tRNA modification"/>
    <property type="evidence" value="ECO:0007669"/>
    <property type="project" value="TreeGrafter"/>
</dbReference>
<feature type="region of interest" description="Interaction with substrate tRNA" evidence="10">
    <location>
        <begin position="245"/>
        <end position="250"/>
    </location>
</feature>
<dbReference type="Pfam" id="PF01715">
    <property type="entry name" value="IPPT"/>
    <property type="match status" value="1"/>
</dbReference>
<dbReference type="InterPro" id="IPR027417">
    <property type="entry name" value="P-loop_NTPase"/>
</dbReference>
<evidence type="ECO:0000256" key="13">
    <source>
        <dbReference type="RuleBase" id="RU003785"/>
    </source>
</evidence>
<comment type="cofactor">
    <cofactor evidence="1 10">
        <name>Mg(2+)</name>
        <dbReference type="ChEBI" id="CHEBI:18420"/>
    </cofactor>
</comment>
<evidence type="ECO:0000256" key="12">
    <source>
        <dbReference type="RuleBase" id="RU003784"/>
    </source>
</evidence>
<dbReference type="SUPFAM" id="SSF52540">
    <property type="entry name" value="P-loop containing nucleoside triphosphate hydrolases"/>
    <property type="match status" value="2"/>
</dbReference>
<comment type="subunit">
    <text evidence="10">Monomer.</text>
</comment>
<keyword evidence="15" id="KW-1185">Reference proteome</keyword>
<sequence>MDNNTQPLVVCLMGPTASGKTDLAIQLADQLPVDLISVDSALIYRGMDIGTAKPDADTLSRYPHALVNILDPSQSYSAAEFRNDALQSIEQSHAQGRLPLLVGGTMMYFNALLKGLADLPVSDPQLRAELEARIAAEGIEQLHVQLQQVDPESAQRLHPTDTQRVQRALEVYLLTGRSLSEHWQAQAVSALPYRVLCLGLMPDDRAWLHQRIAQRFQLMLEAGFETEVMSLYQRGDLHEGLPSIRCVGYRQMWQYLEGRLSHEQMCDKAIVATRQLAKRQYTWLRSWPDLHRLSQDKRDMLRDSLKLIEGNVI</sequence>
<feature type="site" description="Interaction with substrate tRNA" evidence="10">
    <location>
        <position position="127"/>
    </location>
</feature>
<dbReference type="EMBL" id="JMSZ01000016">
    <property type="protein sequence ID" value="KDE40569.1"/>
    <property type="molecule type" value="Genomic_DNA"/>
</dbReference>
<evidence type="ECO:0000256" key="4">
    <source>
        <dbReference type="ARBA" id="ARBA00022679"/>
    </source>
</evidence>
<dbReference type="PATRIC" id="fig|267850.7.peg.1155"/>
<evidence type="ECO:0000256" key="3">
    <source>
        <dbReference type="ARBA" id="ARBA00005842"/>
    </source>
</evidence>
<evidence type="ECO:0000256" key="9">
    <source>
        <dbReference type="ARBA" id="ARBA00049563"/>
    </source>
</evidence>
<feature type="site" description="Interaction with substrate tRNA" evidence="10">
    <location>
        <position position="105"/>
    </location>
</feature>